<reference evidence="1" key="1">
    <citation type="submission" date="2023-05" db="EMBL/GenBank/DDBJ databases">
        <title>Nepenthes gracilis genome sequencing.</title>
        <authorList>
            <person name="Fukushima K."/>
        </authorList>
    </citation>
    <scope>NUCLEOTIDE SEQUENCE</scope>
    <source>
        <strain evidence="1">SING2019-196</strain>
    </source>
</reference>
<keyword evidence="2" id="KW-1185">Reference proteome</keyword>
<sequence>MASAPPLAESREMFGVLEDKGEESGRADAMVGGHTGLQPRQRVAGRFQKTISLKGKTGKGCLRSMGGLWFDSWA</sequence>
<name>A0AAD3Y078_NEPGR</name>
<evidence type="ECO:0000313" key="1">
    <source>
        <dbReference type="EMBL" id="GMH24178.1"/>
    </source>
</evidence>
<organism evidence="1 2">
    <name type="scientific">Nepenthes gracilis</name>
    <name type="common">Slender pitcher plant</name>
    <dbReference type="NCBI Taxonomy" id="150966"/>
    <lineage>
        <taxon>Eukaryota</taxon>
        <taxon>Viridiplantae</taxon>
        <taxon>Streptophyta</taxon>
        <taxon>Embryophyta</taxon>
        <taxon>Tracheophyta</taxon>
        <taxon>Spermatophyta</taxon>
        <taxon>Magnoliopsida</taxon>
        <taxon>eudicotyledons</taxon>
        <taxon>Gunneridae</taxon>
        <taxon>Pentapetalae</taxon>
        <taxon>Caryophyllales</taxon>
        <taxon>Nepenthaceae</taxon>
        <taxon>Nepenthes</taxon>
    </lineage>
</organism>
<dbReference type="EMBL" id="BSYO01000027">
    <property type="protein sequence ID" value="GMH24178.1"/>
    <property type="molecule type" value="Genomic_DNA"/>
</dbReference>
<protein>
    <submittedName>
        <fullName evidence="1">Uncharacterized protein</fullName>
    </submittedName>
</protein>
<proteinExistence type="predicted"/>
<dbReference type="Proteomes" id="UP001279734">
    <property type="component" value="Unassembled WGS sequence"/>
</dbReference>
<accession>A0AAD3Y078</accession>
<gene>
    <name evidence="1" type="ORF">Nepgr_026021</name>
</gene>
<comment type="caution">
    <text evidence="1">The sequence shown here is derived from an EMBL/GenBank/DDBJ whole genome shotgun (WGS) entry which is preliminary data.</text>
</comment>
<dbReference type="AlphaFoldDB" id="A0AAD3Y078"/>
<evidence type="ECO:0000313" key="2">
    <source>
        <dbReference type="Proteomes" id="UP001279734"/>
    </source>
</evidence>